<evidence type="ECO:0000313" key="1">
    <source>
        <dbReference type="EMBL" id="KAH7523945.1"/>
    </source>
</evidence>
<evidence type="ECO:0000313" key="2">
    <source>
        <dbReference type="Proteomes" id="UP000813462"/>
    </source>
</evidence>
<accession>A0A978V7R0</accession>
<dbReference type="Proteomes" id="UP000813462">
    <property type="component" value="Unassembled WGS sequence"/>
</dbReference>
<comment type="caution">
    <text evidence="1">The sequence shown here is derived from an EMBL/GenBank/DDBJ whole genome shotgun (WGS) entry which is preliminary data.</text>
</comment>
<organism evidence="1 2">
    <name type="scientific">Ziziphus jujuba var. spinosa</name>
    <dbReference type="NCBI Taxonomy" id="714518"/>
    <lineage>
        <taxon>Eukaryota</taxon>
        <taxon>Viridiplantae</taxon>
        <taxon>Streptophyta</taxon>
        <taxon>Embryophyta</taxon>
        <taxon>Tracheophyta</taxon>
        <taxon>Spermatophyta</taxon>
        <taxon>Magnoliopsida</taxon>
        <taxon>eudicotyledons</taxon>
        <taxon>Gunneridae</taxon>
        <taxon>Pentapetalae</taxon>
        <taxon>rosids</taxon>
        <taxon>fabids</taxon>
        <taxon>Rosales</taxon>
        <taxon>Rhamnaceae</taxon>
        <taxon>Paliureae</taxon>
        <taxon>Ziziphus</taxon>
    </lineage>
</organism>
<dbReference type="AlphaFoldDB" id="A0A978V7R0"/>
<protein>
    <submittedName>
        <fullName evidence="1">Uncharacterized protein</fullName>
    </submittedName>
</protein>
<dbReference type="Gene3D" id="1.10.510.10">
    <property type="entry name" value="Transferase(Phosphotransferase) domain 1"/>
    <property type="match status" value="1"/>
</dbReference>
<reference evidence="1" key="1">
    <citation type="journal article" date="2021" name="Front. Plant Sci.">
        <title>Chromosome-Scale Genome Assembly for Chinese Sour Jujube and Insights Into Its Genome Evolution and Domestication Signature.</title>
        <authorList>
            <person name="Shen L.-Y."/>
            <person name="Luo H."/>
            <person name="Wang X.-L."/>
            <person name="Wang X.-M."/>
            <person name="Qiu X.-J."/>
            <person name="Liu H."/>
            <person name="Zhou S.-S."/>
            <person name="Jia K.-H."/>
            <person name="Nie S."/>
            <person name="Bao Y.-T."/>
            <person name="Zhang R.-G."/>
            <person name="Yun Q.-Z."/>
            <person name="Chai Y.-H."/>
            <person name="Lu J.-Y."/>
            <person name="Li Y."/>
            <person name="Zhao S.-W."/>
            <person name="Mao J.-F."/>
            <person name="Jia S.-G."/>
            <person name="Mao Y.-M."/>
        </authorList>
    </citation>
    <scope>NUCLEOTIDE SEQUENCE</scope>
    <source>
        <strain evidence="1">AT0</strain>
        <tissue evidence="1">Leaf</tissue>
    </source>
</reference>
<gene>
    <name evidence="1" type="ORF">FEM48_Zijuj06G0065900</name>
</gene>
<dbReference type="EMBL" id="JAEACU010000006">
    <property type="protein sequence ID" value="KAH7523945.1"/>
    <property type="molecule type" value="Genomic_DNA"/>
</dbReference>
<name>A0A978V7R0_ZIZJJ</name>
<proteinExistence type="predicted"/>
<sequence length="90" mass="10467">MQMVGRPIKNQICIVLELWLWKLHVERRTFQEGEYHVPLMSGCVSSTLAGNIMDAVDERLKMEFDPNEMQILMMVGLWCTCPNDKDRPKA</sequence>